<dbReference type="AlphaFoldDB" id="E9G1B8"/>
<dbReference type="EMBL" id="GL732529">
    <property type="protein sequence ID" value="EFX86663.1"/>
    <property type="molecule type" value="Genomic_DNA"/>
</dbReference>
<dbReference type="eggNOG" id="KOG2251">
    <property type="taxonomic scope" value="Eukaryota"/>
</dbReference>
<feature type="domain" description="Homeobox" evidence="10">
    <location>
        <begin position="31"/>
        <end position="91"/>
    </location>
</feature>
<proteinExistence type="predicted"/>
<dbReference type="CDD" id="cd00086">
    <property type="entry name" value="homeodomain"/>
    <property type="match status" value="1"/>
</dbReference>
<dbReference type="Proteomes" id="UP000000305">
    <property type="component" value="Unassembled WGS sequence"/>
</dbReference>
<evidence type="ECO:0000256" key="3">
    <source>
        <dbReference type="ARBA" id="ARBA00022902"/>
    </source>
</evidence>
<dbReference type="GO" id="GO:0005634">
    <property type="term" value="C:nucleus"/>
    <property type="evidence" value="ECO:0000318"/>
    <property type="project" value="GO_Central"/>
</dbReference>
<dbReference type="PROSITE" id="PS00027">
    <property type="entry name" value="HOMEOBOX_1"/>
    <property type="match status" value="1"/>
</dbReference>
<evidence type="ECO:0000256" key="7">
    <source>
        <dbReference type="PROSITE-ProRule" id="PRU00108"/>
    </source>
</evidence>
<feature type="compositionally biased region" description="Polar residues" evidence="9">
    <location>
        <begin position="147"/>
        <end position="158"/>
    </location>
</feature>
<dbReference type="SMART" id="SM00389">
    <property type="entry name" value="HOX"/>
    <property type="match status" value="1"/>
</dbReference>
<protein>
    <submittedName>
        <fullName evidence="11">Putative transcriptional factor orthodenticle 2 protein</fullName>
    </submittedName>
</protein>
<dbReference type="GO" id="GO:0007399">
    <property type="term" value="P:nervous system development"/>
    <property type="evidence" value="ECO:0007669"/>
    <property type="project" value="UniProtKB-KW"/>
</dbReference>
<feature type="region of interest" description="Disordered" evidence="9">
    <location>
        <begin position="170"/>
        <end position="200"/>
    </location>
</feature>
<dbReference type="GO" id="GO:0000978">
    <property type="term" value="F:RNA polymerase II cis-regulatory region sequence-specific DNA binding"/>
    <property type="evidence" value="ECO:0000318"/>
    <property type="project" value="GO_Central"/>
</dbReference>
<comment type="subcellular location">
    <subcellularLocation>
        <location evidence="1 7 8">Nucleus</location>
    </subcellularLocation>
</comment>
<feature type="compositionally biased region" description="Low complexity" evidence="9">
    <location>
        <begin position="91"/>
        <end position="103"/>
    </location>
</feature>
<keyword evidence="12" id="KW-1185">Reference proteome</keyword>
<dbReference type="GO" id="GO:0000981">
    <property type="term" value="F:DNA-binding transcription factor activity, RNA polymerase II-specific"/>
    <property type="evidence" value="ECO:0000318"/>
    <property type="project" value="GO_Central"/>
</dbReference>
<feature type="compositionally biased region" description="Basic residues" evidence="9">
    <location>
        <begin position="304"/>
        <end position="316"/>
    </location>
</feature>
<feature type="region of interest" description="Disordered" evidence="9">
    <location>
        <begin position="1"/>
        <end position="41"/>
    </location>
</feature>
<evidence type="ECO:0000259" key="10">
    <source>
        <dbReference type="PROSITE" id="PS50071"/>
    </source>
</evidence>
<feature type="DNA-binding region" description="Homeobox" evidence="7">
    <location>
        <begin position="33"/>
        <end position="92"/>
    </location>
</feature>
<dbReference type="GO" id="GO:0006357">
    <property type="term" value="P:regulation of transcription by RNA polymerase II"/>
    <property type="evidence" value="ECO:0000318"/>
    <property type="project" value="GO_Central"/>
</dbReference>
<evidence type="ECO:0000256" key="9">
    <source>
        <dbReference type="SAM" id="MobiDB-lite"/>
    </source>
</evidence>
<evidence type="ECO:0000256" key="6">
    <source>
        <dbReference type="ARBA" id="ARBA00023242"/>
    </source>
</evidence>
<sequence>MAMGMSMTSDPQHHPMGSMNGLSYSHGGAGRKQRRERTTFTRGQLDVLESLFAKTRYPDIFMREEVALKISLPESRVQVWFKNRRAKCRQQQKQQQQQQQQQQHNGAAGGESGSNKGEKRIRKRGGQTNTTTTTNSAGAPTTNNATLNNKQPARNNNAVDPVSLSSVVMPPVSSISTGPPSSTGTPSAVSAVSMEGGDSSQVMIPSPYRNLAMALSPIPSNLMCNSISSSPPLIQQQQQQLIQSIQQQQQQLHQPAPVSFGSASSSTSSSSGSNNSSYAAPSYHYHHQQQQQQQQPISNSHFNGSHHHHHLHHHHPAGSFGPATDANNSGLSGFFPQYTTANNSGVDLMLSSPTILAAAGNISSTSGGLGPAMNCPGGNGNASIGGSSSFWASPPPMMDYGGSPSMLLPSSASTQSSSSYYSSLDYSLYAPSLHLPLAKSSTVDEVDQLIHREASNKNSSPVEADDDQSWAKYTNFQIL</sequence>
<evidence type="ECO:0000256" key="5">
    <source>
        <dbReference type="ARBA" id="ARBA00023155"/>
    </source>
</evidence>
<dbReference type="InParanoid" id="E9G1B8"/>
<keyword evidence="5 7" id="KW-0371">Homeobox</keyword>
<dbReference type="FunFam" id="1.10.10.60:FF:000068">
    <property type="entry name" value="Orthodenticle homeobox 1"/>
    <property type="match status" value="1"/>
</dbReference>
<feature type="region of interest" description="Disordered" evidence="9">
    <location>
        <begin position="90"/>
        <end position="158"/>
    </location>
</feature>
<feature type="compositionally biased region" description="Low complexity" evidence="9">
    <location>
        <begin position="170"/>
        <end position="193"/>
    </location>
</feature>
<keyword evidence="4 7" id="KW-0238">DNA-binding</keyword>
<keyword evidence="6 7" id="KW-0539">Nucleus</keyword>
<dbReference type="InterPro" id="IPR009057">
    <property type="entry name" value="Homeodomain-like_sf"/>
</dbReference>
<feature type="compositionally biased region" description="Polar residues" evidence="9">
    <location>
        <begin position="1"/>
        <end position="10"/>
    </location>
</feature>
<gene>
    <name evidence="11" type="primary">OTD2</name>
    <name evidence="11" type="ORF">DAPPUDRAFT_347231</name>
</gene>
<dbReference type="InterPro" id="IPR017970">
    <property type="entry name" value="Homeobox_CS"/>
</dbReference>
<dbReference type="PROSITE" id="PS50071">
    <property type="entry name" value="HOMEOBOX_2"/>
    <property type="match status" value="1"/>
</dbReference>
<dbReference type="SUPFAM" id="SSF46689">
    <property type="entry name" value="Homeodomain-like"/>
    <property type="match status" value="1"/>
</dbReference>
<dbReference type="KEGG" id="dpx:DAPPUDRAFT_347231"/>
<name>E9G1B8_DAPPU</name>
<dbReference type="HOGENOM" id="CLU_570200_0_0_1"/>
<accession>E9G1B8</accession>
<feature type="region of interest" description="Disordered" evidence="9">
    <location>
        <begin position="238"/>
        <end position="325"/>
    </location>
</feature>
<dbReference type="Pfam" id="PF00046">
    <property type="entry name" value="Homeodomain"/>
    <property type="match status" value="1"/>
</dbReference>
<reference evidence="11 12" key="1">
    <citation type="journal article" date="2011" name="Science">
        <title>The ecoresponsive genome of Daphnia pulex.</title>
        <authorList>
            <person name="Colbourne J.K."/>
            <person name="Pfrender M.E."/>
            <person name="Gilbert D."/>
            <person name="Thomas W.K."/>
            <person name="Tucker A."/>
            <person name="Oakley T.H."/>
            <person name="Tokishita S."/>
            <person name="Aerts A."/>
            <person name="Arnold G.J."/>
            <person name="Basu M.K."/>
            <person name="Bauer D.J."/>
            <person name="Caceres C.E."/>
            <person name="Carmel L."/>
            <person name="Casola C."/>
            <person name="Choi J.H."/>
            <person name="Detter J.C."/>
            <person name="Dong Q."/>
            <person name="Dusheyko S."/>
            <person name="Eads B.D."/>
            <person name="Frohlich T."/>
            <person name="Geiler-Samerotte K.A."/>
            <person name="Gerlach D."/>
            <person name="Hatcher P."/>
            <person name="Jogdeo S."/>
            <person name="Krijgsveld J."/>
            <person name="Kriventseva E.V."/>
            <person name="Kultz D."/>
            <person name="Laforsch C."/>
            <person name="Lindquist E."/>
            <person name="Lopez J."/>
            <person name="Manak J.R."/>
            <person name="Muller J."/>
            <person name="Pangilinan J."/>
            <person name="Patwardhan R.P."/>
            <person name="Pitluck S."/>
            <person name="Pritham E.J."/>
            <person name="Rechtsteiner A."/>
            <person name="Rho M."/>
            <person name="Rogozin I.B."/>
            <person name="Sakarya O."/>
            <person name="Salamov A."/>
            <person name="Schaack S."/>
            <person name="Shapiro H."/>
            <person name="Shiga Y."/>
            <person name="Skalitzky C."/>
            <person name="Smith Z."/>
            <person name="Souvorov A."/>
            <person name="Sung W."/>
            <person name="Tang Z."/>
            <person name="Tsuchiya D."/>
            <person name="Tu H."/>
            <person name="Vos H."/>
            <person name="Wang M."/>
            <person name="Wolf Y.I."/>
            <person name="Yamagata H."/>
            <person name="Yamada T."/>
            <person name="Ye Y."/>
            <person name="Shaw J.R."/>
            <person name="Andrews J."/>
            <person name="Crease T.J."/>
            <person name="Tang H."/>
            <person name="Lucas S.M."/>
            <person name="Robertson H.M."/>
            <person name="Bork P."/>
            <person name="Koonin E.V."/>
            <person name="Zdobnov E.M."/>
            <person name="Grigoriev I.V."/>
            <person name="Lynch M."/>
            <person name="Boore J.L."/>
        </authorList>
    </citation>
    <scope>NUCLEOTIDE SEQUENCE [LARGE SCALE GENOMIC DNA]</scope>
</reference>
<keyword evidence="3" id="KW-0524">Neurogenesis</keyword>
<evidence type="ECO:0000256" key="4">
    <source>
        <dbReference type="ARBA" id="ARBA00023125"/>
    </source>
</evidence>
<evidence type="ECO:0000313" key="12">
    <source>
        <dbReference type="Proteomes" id="UP000000305"/>
    </source>
</evidence>
<dbReference type="OrthoDB" id="6159439at2759"/>
<keyword evidence="2" id="KW-0217">Developmental protein</keyword>
<feature type="compositionally biased region" description="Low complexity" evidence="9">
    <location>
        <begin position="262"/>
        <end position="300"/>
    </location>
</feature>
<dbReference type="PANTHER" id="PTHR45793">
    <property type="entry name" value="HOMEOBOX PROTEIN"/>
    <property type="match status" value="1"/>
</dbReference>
<dbReference type="PANTHER" id="PTHR45793:SF5">
    <property type="entry name" value="HOMEOTIC PROTEIN OCELLILESS"/>
    <property type="match status" value="1"/>
</dbReference>
<evidence type="ECO:0000256" key="8">
    <source>
        <dbReference type="RuleBase" id="RU000682"/>
    </source>
</evidence>
<dbReference type="STRING" id="6669.E9G1B8"/>
<evidence type="ECO:0000256" key="2">
    <source>
        <dbReference type="ARBA" id="ARBA00022473"/>
    </source>
</evidence>
<dbReference type="InterPro" id="IPR001356">
    <property type="entry name" value="HD"/>
</dbReference>
<evidence type="ECO:0000313" key="11">
    <source>
        <dbReference type="EMBL" id="EFX86663.1"/>
    </source>
</evidence>
<dbReference type="Gene3D" id="1.10.10.60">
    <property type="entry name" value="Homeodomain-like"/>
    <property type="match status" value="1"/>
</dbReference>
<organism evidence="11 12">
    <name type="scientific">Daphnia pulex</name>
    <name type="common">Water flea</name>
    <dbReference type="NCBI Taxonomy" id="6669"/>
    <lineage>
        <taxon>Eukaryota</taxon>
        <taxon>Metazoa</taxon>
        <taxon>Ecdysozoa</taxon>
        <taxon>Arthropoda</taxon>
        <taxon>Crustacea</taxon>
        <taxon>Branchiopoda</taxon>
        <taxon>Diplostraca</taxon>
        <taxon>Cladocera</taxon>
        <taxon>Anomopoda</taxon>
        <taxon>Daphniidae</taxon>
        <taxon>Daphnia</taxon>
    </lineage>
</organism>
<dbReference type="GO" id="GO:0045944">
    <property type="term" value="P:positive regulation of transcription by RNA polymerase II"/>
    <property type="evidence" value="ECO:0007669"/>
    <property type="project" value="UniProtKB-ARBA"/>
</dbReference>
<evidence type="ECO:0000256" key="1">
    <source>
        <dbReference type="ARBA" id="ARBA00004123"/>
    </source>
</evidence>
<feature type="compositionally biased region" description="Low complexity" evidence="9">
    <location>
        <begin position="128"/>
        <end position="146"/>
    </location>
</feature>
<feature type="compositionally biased region" description="Low complexity" evidence="9">
    <location>
        <begin position="238"/>
        <end position="255"/>
    </location>
</feature>